<evidence type="ECO:0000259" key="1">
    <source>
        <dbReference type="PROSITE" id="PS51462"/>
    </source>
</evidence>
<dbReference type="PROSITE" id="PS51462">
    <property type="entry name" value="NUDIX"/>
    <property type="match status" value="1"/>
</dbReference>
<feature type="domain" description="Nudix hydrolase" evidence="1">
    <location>
        <begin position="150"/>
        <end position="293"/>
    </location>
</feature>
<dbReference type="CDD" id="cd03676">
    <property type="entry name" value="NUDIX_Tnr3_like"/>
    <property type="match status" value="1"/>
</dbReference>
<dbReference type="Gene3D" id="3.90.79.10">
    <property type="entry name" value="Nucleoside Triphosphate Pyrophosphohydrolase"/>
    <property type="match status" value="1"/>
</dbReference>
<dbReference type="InterPro" id="IPR000086">
    <property type="entry name" value="NUDIX_hydrolase_dom"/>
</dbReference>
<organism evidence="2 3">
    <name type="scientific">Prymnesium parvum</name>
    <name type="common">Toxic golden alga</name>
    <dbReference type="NCBI Taxonomy" id="97485"/>
    <lineage>
        <taxon>Eukaryota</taxon>
        <taxon>Haptista</taxon>
        <taxon>Haptophyta</taxon>
        <taxon>Prymnesiophyceae</taxon>
        <taxon>Prymnesiales</taxon>
        <taxon>Prymnesiaceae</taxon>
        <taxon>Prymnesium</taxon>
    </lineage>
</organism>
<name>A0AB34J0N6_PRYPA</name>
<sequence length="330" mass="35228">MLPVMLLLPCRTSRALDFLARVRANDCGAAAAATARRFVVGQETLGRVLPIAAHALSAFPQTFEISDEAVTLRDDPAWSSGGGSASEVDAALAGSRSAAVSRVLNALREEGAVPMLRGWRDEAFAVRPSFYAPPRLVVERAAAPLFGLPSYGCFTNGFVVDRETLKPTHVWLGRRAENKPTWPGLLDCVAAGGIAAGASPTKAMVEECAEEAGIPREVARGLTSAGGVSYTGLNEDRWGIKEDVLFVFDLRLDPSFEPVCTDGEMSEFRLVPIEEVADMLASSEAIFKPNVGVVMIDFLVRHGFVDPDEEGYVELLGALRSGALCSGKKS</sequence>
<protein>
    <recommendedName>
        <fullName evidence="1">Nudix hydrolase domain-containing protein</fullName>
    </recommendedName>
</protein>
<dbReference type="PANTHER" id="PTHR13622">
    <property type="entry name" value="THIAMIN PYROPHOSPHOKINASE"/>
    <property type="match status" value="1"/>
</dbReference>
<dbReference type="Pfam" id="PF00293">
    <property type="entry name" value="NUDIX"/>
    <property type="match status" value="1"/>
</dbReference>
<dbReference type="InterPro" id="IPR031804">
    <property type="entry name" value="DUF4743"/>
</dbReference>
<dbReference type="SUPFAM" id="SSF55811">
    <property type="entry name" value="Nudix"/>
    <property type="match status" value="1"/>
</dbReference>
<keyword evidence="3" id="KW-1185">Reference proteome</keyword>
<dbReference type="EMBL" id="JBGBPQ010000014">
    <property type="protein sequence ID" value="KAL1511258.1"/>
    <property type="molecule type" value="Genomic_DNA"/>
</dbReference>
<dbReference type="Proteomes" id="UP001515480">
    <property type="component" value="Unassembled WGS sequence"/>
</dbReference>
<dbReference type="Pfam" id="PF15916">
    <property type="entry name" value="DUF4743"/>
    <property type="match status" value="1"/>
</dbReference>
<accession>A0AB34J0N6</accession>
<dbReference type="InterPro" id="IPR015797">
    <property type="entry name" value="NUDIX_hydrolase-like_dom_sf"/>
</dbReference>
<dbReference type="FunFam" id="3.90.79.10:FF:000019">
    <property type="entry name" value="Thiamin pyrophosphokinase, putative"/>
    <property type="match status" value="1"/>
</dbReference>
<proteinExistence type="predicted"/>
<evidence type="ECO:0000313" key="2">
    <source>
        <dbReference type="EMBL" id="KAL1511258.1"/>
    </source>
</evidence>
<evidence type="ECO:0000313" key="3">
    <source>
        <dbReference type="Proteomes" id="UP001515480"/>
    </source>
</evidence>
<reference evidence="2 3" key="1">
    <citation type="journal article" date="2024" name="Science">
        <title>Giant polyketide synthase enzymes in the biosynthesis of giant marine polyether toxins.</title>
        <authorList>
            <person name="Fallon T.R."/>
            <person name="Shende V.V."/>
            <person name="Wierzbicki I.H."/>
            <person name="Pendleton A.L."/>
            <person name="Watervoot N.F."/>
            <person name="Auber R.P."/>
            <person name="Gonzalez D.J."/>
            <person name="Wisecaver J.H."/>
            <person name="Moore B.S."/>
        </authorList>
    </citation>
    <scope>NUCLEOTIDE SEQUENCE [LARGE SCALE GENOMIC DNA]</scope>
    <source>
        <strain evidence="2 3">12B1</strain>
    </source>
</reference>
<dbReference type="AlphaFoldDB" id="A0AB34J0N6"/>
<gene>
    <name evidence="2" type="ORF">AB1Y20_006067</name>
</gene>
<dbReference type="GO" id="GO:0044715">
    <property type="term" value="F:8-oxo-dGDP phosphatase activity"/>
    <property type="evidence" value="ECO:0007669"/>
    <property type="project" value="UniProtKB-ARBA"/>
</dbReference>
<comment type="caution">
    <text evidence="2">The sequence shown here is derived from an EMBL/GenBank/DDBJ whole genome shotgun (WGS) entry which is preliminary data.</text>
</comment>
<dbReference type="PANTHER" id="PTHR13622:SF8">
    <property type="entry name" value="THIAMIN PYROPHOSPHOKINASE 1"/>
    <property type="match status" value="1"/>
</dbReference>